<dbReference type="PANTHER" id="PTHR43214:SF42">
    <property type="entry name" value="TRANSCRIPTIONAL REGULATORY PROTEIN DESR"/>
    <property type="match status" value="1"/>
</dbReference>
<comment type="caution">
    <text evidence="5">The sequence shown here is derived from an EMBL/GenBank/DDBJ whole genome shotgun (WGS) entry which is preliminary data.</text>
</comment>
<evidence type="ECO:0000256" key="2">
    <source>
        <dbReference type="ARBA" id="ARBA00023125"/>
    </source>
</evidence>
<dbReference type="PANTHER" id="PTHR43214">
    <property type="entry name" value="TWO-COMPONENT RESPONSE REGULATOR"/>
    <property type="match status" value="1"/>
</dbReference>
<dbReference type="Gene3D" id="3.30.450.40">
    <property type="match status" value="1"/>
</dbReference>
<feature type="domain" description="HTH luxR-type" evidence="4">
    <location>
        <begin position="219"/>
        <end position="284"/>
    </location>
</feature>
<sequence>MSTRTHQLRAPAERLAVRAALSRLRRVTGVPVAFGGGAGPREMRLSEFSGTVTDALTGLRIVSGTGLGGKVLATGRADAVADYVAARGITHEYDRPVAAEGLRAILAVPVVVCGEVGAVLYGGLRAPLTVGAKVLDAALTVANGLGVELSARLEVERRLAEAEAAAAARAAGQRPEARAWEDVRAAHAELRSIACGVADPALRARLQEVCDRLAGSSPAPGPAARLSPRELDVLAQVAMGCTNAETARRLGLLHETVKSYLRSAMRKLGTHTRTETVAAARRTGLLP</sequence>
<dbReference type="GO" id="GO:0006355">
    <property type="term" value="P:regulation of DNA-templated transcription"/>
    <property type="evidence" value="ECO:0007669"/>
    <property type="project" value="InterPro"/>
</dbReference>
<keyword evidence="6" id="KW-1185">Reference proteome</keyword>
<dbReference type="EMBL" id="JACHGN010000008">
    <property type="protein sequence ID" value="MBB5134320.1"/>
    <property type="molecule type" value="Genomic_DNA"/>
</dbReference>
<keyword evidence="2 5" id="KW-0238">DNA-binding</keyword>
<dbReference type="InterPro" id="IPR000792">
    <property type="entry name" value="Tscrpt_reg_LuxR_C"/>
</dbReference>
<protein>
    <submittedName>
        <fullName evidence="5">DNA-binding CsgD family transcriptional regulator</fullName>
    </submittedName>
</protein>
<evidence type="ECO:0000256" key="1">
    <source>
        <dbReference type="ARBA" id="ARBA00023015"/>
    </source>
</evidence>
<dbReference type="SUPFAM" id="SSF55781">
    <property type="entry name" value="GAF domain-like"/>
    <property type="match status" value="1"/>
</dbReference>
<dbReference type="InterPro" id="IPR029016">
    <property type="entry name" value="GAF-like_dom_sf"/>
</dbReference>
<evidence type="ECO:0000313" key="6">
    <source>
        <dbReference type="Proteomes" id="UP000578449"/>
    </source>
</evidence>
<dbReference type="InterPro" id="IPR036388">
    <property type="entry name" value="WH-like_DNA-bd_sf"/>
</dbReference>
<evidence type="ECO:0000256" key="3">
    <source>
        <dbReference type="ARBA" id="ARBA00023163"/>
    </source>
</evidence>
<dbReference type="SMART" id="SM00421">
    <property type="entry name" value="HTH_LUXR"/>
    <property type="match status" value="1"/>
</dbReference>
<dbReference type="SUPFAM" id="SSF46894">
    <property type="entry name" value="C-terminal effector domain of the bipartite response regulators"/>
    <property type="match status" value="1"/>
</dbReference>
<dbReference type="InterPro" id="IPR039420">
    <property type="entry name" value="WalR-like"/>
</dbReference>
<evidence type="ECO:0000259" key="4">
    <source>
        <dbReference type="PROSITE" id="PS50043"/>
    </source>
</evidence>
<dbReference type="CDD" id="cd06170">
    <property type="entry name" value="LuxR_C_like"/>
    <property type="match status" value="1"/>
</dbReference>
<dbReference type="PROSITE" id="PS50043">
    <property type="entry name" value="HTH_LUXR_2"/>
    <property type="match status" value="1"/>
</dbReference>
<dbReference type="RefSeq" id="WP_312925254.1">
    <property type="nucleotide sequence ID" value="NZ_BAABIX010000040.1"/>
</dbReference>
<dbReference type="AlphaFoldDB" id="A0A840PA84"/>
<organism evidence="5 6">
    <name type="scientific">Thermocatellispora tengchongensis</name>
    <dbReference type="NCBI Taxonomy" id="1073253"/>
    <lineage>
        <taxon>Bacteria</taxon>
        <taxon>Bacillati</taxon>
        <taxon>Actinomycetota</taxon>
        <taxon>Actinomycetes</taxon>
        <taxon>Streptosporangiales</taxon>
        <taxon>Streptosporangiaceae</taxon>
        <taxon>Thermocatellispora</taxon>
    </lineage>
</organism>
<dbReference type="Proteomes" id="UP000578449">
    <property type="component" value="Unassembled WGS sequence"/>
</dbReference>
<dbReference type="Pfam" id="PF00196">
    <property type="entry name" value="GerE"/>
    <property type="match status" value="1"/>
</dbReference>
<dbReference type="PRINTS" id="PR00038">
    <property type="entry name" value="HTHLUXR"/>
</dbReference>
<reference evidence="5 6" key="1">
    <citation type="submission" date="2020-08" db="EMBL/GenBank/DDBJ databases">
        <title>Genomic Encyclopedia of Type Strains, Phase IV (KMG-IV): sequencing the most valuable type-strain genomes for metagenomic binning, comparative biology and taxonomic classification.</title>
        <authorList>
            <person name="Goeker M."/>
        </authorList>
    </citation>
    <scope>NUCLEOTIDE SEQUENCE [LARGE SCALE GENOMIC DNA]</scope>
    <source>
        <strain evidence="5 6">DSM 45615</strain>
    </source>
</reference>
<keyword evidence="3" id="KW-0804">Transcription</keyword>
<dbReference type="InterPro" id="IPR016032">
    <property type="entry name" value="Sig_transdc_resp-reg_C-effctor"/>
</dbReference>
<gene>
    <name evidence="5" type="ORF">HNP84_004052</name>
</gene>
<proteinExistence type="predicted"/>
<dbReference type="Gene3D" id="1.10.10.10">
    <property type="entry name" value="Winged helix-like DNA-binding domain superfamily/Winged helix DNA-binding domain"/>
    <property type="match status" value="1"/>
</dbReference>
<dbReference type="GO" id="GO:0003677">
    <property type="term" value="F:DNA binding"/>
    <property type="evidence" value="ECO:0007669"/>
    <property type="project" value="UniProtKB-KW"/>
</dbReference>
<name>A0A840PA84_9ACTN</name>
<evidence type="ECO:0000313" key="5">
    <source>
        <dbReference type="EMBL" id="MBB5134320.1"/>
    </source>
</evidence>
<keyword evidence="1" id="KW-0805">Transcription regulation</keyword>
<accession>A0A840PA84</accession>